<proteinExistence type="inferred from homology"/>
<keyword evidence="9 15" id="KW-0460">Magnesium</keyword>
<dbReference type="InterPro" id="IPR027417">
    <property type="entry name" value="P-loop_NTPase"/>
</dbReference>
<keyword evidence="11 15" id="KW-0234">DNA repair</keyword>
<evidence type="ECO:0000256" key="12">
    <source>
        <dbReference type="ARBA" id="ARBA00023235"/>
    </source>
</evidence>
<dbReference type="SUPFAM" id="SSF52540">
    <property type="entry name" value="P-loop containing nucleoside triphosphate hydrolases"/>
    <property type="match status" value="1"/>
</dbReference>
<dbReference type="NCBIfam" id="TIGR00609">
    <property type="entry name" value="recB"/>
    <property type="match status" value="1"/>
</dbReference>
<evidence type="ECO:0000256" key="7">
    <source>
        <dbReference type="ARBA" id="ARBA00022839"/>
    </source>
</evidence>
<dbReference type="EC" id="3.1.11.5" evidence="15"/>
<comment type="catalytic activity">
    <reaction evidence="13 15">
        <text>Couples ATP hydrolysis with the unwinding of duplex DNA by translocating in the 3'-5' direction.</text>
        <dbReference type="EC" id="5.6.2.4"/>
    </reaction>
</comment>
<evidence type="ECO:0000259" key="18">
    <source>
        <dbReference type="PROSITE" id="PS51217"/>
    </source>
</evidence>
<dbReference type="EMBL" id="JBHSBU010000001">
    <property type="protein sequence ID" value="MFC4160242.1"/>
    <property type="molecule type" value="Genomic_DNA"/>
</dbReference>
<feature type="binding site" evidence="16">
    <location>
        <begin position="18"/>
        <end position="25"/>
    </location>
    <ligand>
        <name>ATP</name>
        <dbReference type="ChEBI" id="CHEBI:30616"/>
    </ligand>
</feature>
<comment type="domain">
    <text evidence="15">The C-terminal domain has nuclease activity and interacts with RecD. It interacts with RecA, facilitating its loading onto ssDNA.</text>
</comment>
<comment type="catalytic activity">
    <reaction evidence="14 15">
        <text>ATP + H2O = ADP + phosphate + H(+)</text>
        <dbReference type="Rhea" id="RHEA:13065"/>
        <dbReference type="ChEBI" id="CHEBI:15377"/>
        <dbReference type="ChEBI" id="CHEBI:15378"/>
        <dbReference type="ChEBI" id="CHEBI:30616"/>
        <dbReference type="ChEBI" id="CHEBI:43474"/>
        <dbReference type="ChEBI" id="CHEBI:456216"/>
        <dbReference type="EC" id="5.6.2.4"/>
    </reaction>
</comment>
<evidence type="ECO:0000256" key="15">
    <source>
        <dbReference type="HAMAP-Rule" id="MF_01485"/>
    </source>
</evidence>
<protein>
    <recommendedName>
        <fullName evidence="15">RecBCD enzyme subunit RecB</fullName>
        <ecNumber evidence="15">3.1.11.5</ecNumber>
        <ecNumber evidence="15">5.6.2.4</ecNumber>
    </recommendedName>
    <alternativeName>
        <fullName evidence="15">DNA 3'-5' helicase subunit RecB</fullName>
    </alternativeName>
    <alternativeName>
        <fullName evidence="15">Exonuclease V subunit RecB</fullName>
        <shortName evidence="15">ExoV subunit RecB</shortName>
    </alternativeName>
    <alternativeName>
        <fullName evidence="15">Helicase/nuclease RecBCD subunit RecB</fullName>
    </alternativeName>
</protein>
<feature type="binding site" evidence="15">
    <location>
        <position position="1082"/>
    </location>
    <ligand>
        <name>Mg(2+)</name>
        <dbReference type="ChEBI" id="CHEBI:18420"/>
    </ligand>
</feature>
<comment type="miscellaneous">
    <text evidence="15">In the RecBCD complex, RecB has a slow 3'-5' helicase, an exonuclease activity and loads RecA onto ssDNA, RecD has a fast 5'-3' helicase activity, while RecC stimulates the ATPase and processivity of the RecB helicase and contributes to recognition of the Chi site.</text>
</comment>
<dbReference type="InterPro" id="IPR038726">
    <property type="entry name" value="PDDEXK_AddAB-type"/>
</dbReference>
<evidence type="ECO:0000313" key="20">
    <source>
        <dbReference type="Proteomes" id="UP001595791"/>
    </source>
</evidence>
<dbReference type="HAMAP" id="MF_01485">
    <property type="entry name" value="RecB"/>
    <property type="match status" value="1"/>
</dbReference>
<keyword evidence="5 15" id="KW-0378">Hydrolase</keyword>
<comment type="similarity">
    <text evidence="15">Belongs to the helicase family. UvrD subfamily.</text>
</comment>
<keyword evidence="12 15" id="KW-0413">Isomerase</keyword>
<keyword evidence="20" id="KW-1185">Reference proteome</keyword>
<evidence type="ECO:0000256" key="14">
    <source>
        <dbReference type="ARBA" id="ARBA00048988"/>
    </source>
</evidence>
<keyword evidence="10 15" id="KW-0238">DNA-binding</keyword>
<evidence type="ECO:0000256" key="1">
    <source>
        <dbReference type="ARBA" id="ARBA00022722"/>
    </source>
</evidence>
<dbReference type="PROSITE" id="PS51198">
    <property type="entry name" value="UVRD_HELICASE_ATP_BIND"/>
    <property type="match status" value="1"/>
</dbReference>
<keyword evidence="1 15" id="KW-0540">Nuclease</keyword>
<dbReference type="InterPro" id="IPR011335">
    <property type="entry name" value="Restrct_endonuc-II-like"/>
</dbReference>
<keyword evidence="3 15" id="KW-0547">Nucleotide-binding</keyword>
<evidence type="ECO:0000256" key="5">
    <source>
        <dbReference type="ARBA" id="ARBA00022801"/>
    </source>
</evidence>
<dbReference type="Gene3D" id="1.10.3170.10">
    <property type="entry name" value="Recbcd, chain B, domain 2"/>
    <property type="match status" value="1"/>
</dbReference>
<feature type="binding site" evidence="15">
    <location>
        <position position="1069"/>
    </location>
    <ligand>
        <name>Mg(2+)</name>
        <dbReference type="ChEBI" id="CHEBI:18420"/>
    </ligand>
</feature>
<dbReference type="PANTHER" id="PTHR11070">
    <property type="entry name" value="UVRD / RECB / PCRA DNA HELICASE FAMILY MEMBER"/>
    <property type="match status" value="1"/>
</dbReference>
<dbReference type="Gene3D" id="1.10.486.10">
    <property type="entry name" value="PCRA, domain 4"/>
    <property type="match status" value="1"/>
</dbReference>
<evidence type="ECO:0000256" key="6">
    <source>
        <dbReference type="ARBA" id="ARBA00022806"/>
    </source>
</evidence>
<name>A0ABV8MRE5_9NEIS</name>
<evidence type="ECO:0000256" key="10">
    <source>
        <dbReference type="ARBA" id="ARBA00023125"/>
    </source>
</evidence>
<dbReference type="PROSITE" id="PS51217">
    <property type="entry name" value="UVRD_HELICASE_CTER"/>
    <property type="match status" value="1"/>
</dbReference>
<dbReference type="CDD" id="cd22352">
    <property type="entry name" value="RecB_C-like"/>
    <property type="match status" value="1"/>
</dbReference>
<feature type="binding site" evidence="15">
    <location>
        <position position="954"/>
    </location>
    <ligand>
        <name>Mg(2+)</name>
        <dbReference type="ChEBI" id="CHEBI:18420"/>
    </ligand>
</feature>
<reference evidence="20" key="1">
    <citation type="journal article" date="2019" name="Int. J. Syst. Evol. Microbiol.">
        <title>The Global Catalogue of Microorganisms (GCM) 10K type strain sequencing project: providing services to taxonomists for standard genome sequencing and annotation.</title>
        <authorList>
            <consortium name="The Broad Institute Genomics Platform"/>
            <consortium name="The Broad Institute Genome Sequencing Center for Infectious Disease"/>
            <person name="Wu L."/>
            <person name="Ma J."/>
        </authorList>
    </citation>
    <scope>NUCLEOTIDE SEQUENCE [LARGE SCALE GENOMIC DNA]</scope>
    <source>
        <strain evidence="20">LMG 29894</strain>
    </source>
</reference>
<dbReference type="Pfam" id="PF12705">
    <property type="entry name" value="PDDEXK_1"/>
    <property type="match status" value="1"/>
</dbReference>
<keyword evidence="4 15" id="KW-0227">DNA damage</keyword>
<comment type="catalytic activity">
    <reaction evidence="15">
        <text>Exonucleolytic cleavage (in the presence of ATP) in either 5'- to 3'- or 3'- to 5'-direction to yield 5'-phosphooligonucleotides.</text>
        <dbReference type="EC" id="3.1.11.5"/>
    </reaction>
</comment>
<comment type="subunit">
    <text evidence="15">Heterotrimer of RecB, RecC and RecD. All subunits contribute to DNA-binding. Interacts with RecA.</text>
</comment>
<accession>A0ABV8MRE5</accession>
<evidence type="ECO:0000256" key="2">
    <source>
        <dbReference type="ARBA" id="ARBA00022723"/>
    </source>
</evidence>
<dbReference type="SUPFAM" id="SSF52980">
    <property type="entry name" value="Restriction endonuclease-like"/>
    <property type="match status" value="1"/>
</dbReference>
<feature type="domain" description="UvrD-like helicase ATP-binding" evidence="17">
    <location>
        <begin position="1"/>
        <end position="452"/>
    </location>
</feature>
<dbReference type="InterPro" id="IPR014016">
    <property type="entry name" value="UvrD-like_ATP-bd"/>
</dbReference>
<dbReference type="GO" id="GO:0008854">
    <property type="term" value="F:exodeoxyribonuclease V activity"/>
    <property type="evidence" value="ECO:0007669"/>
    <property type="project" value="UniProtKB-EC"/>
</dbReference>
<comment type="cofactor">
    <cofactor evidence="15">
        <name>Mg(2+)</name>
        <dbReference type="ChEBI" id="CHEBI:18420"/>
    </cofactor>
    <text evidence="15">Binds 1 Mg(2+) ion per subunit.</text>
</comment>
<organism evidence="19 20">
    <name type="scientific">Chitinimonas lacunae</name>
    <dbReference type="NCBI Taxonomy" id="1963018"/>
    <lineage>
        <taxon>Bacteria</taxon>
        <taxon>Pseudomonadati</taxon>
        <taxon>Pseudomonadota</taxon>
        <taxon>Betaproteobacteria</taxon>
        <taxon>Neisseriales</taxon>
        <taxon>Chitinibacteraceae</taxon>
        <taxon>Chitinimonas</taxon>
    </lineage>
</organism>
<dbReference type="EC" id="5.6.2.4" evidence="15"/>
<keyword evidence="2 15" id="KW-0479">Metal-binding</keyword>
<evidence type="ECO:0000256" key="8">
    <source>
        <dbReference type="ARBA" id="ARBA00022840"/>
    </source>
</evidence>
<evidence type="ECO:0000256" key="9">
    <source>
        <dbReference type="ARBA" id="ARBA00022842"/>
    </source>
</evidence>
<evidence type="ECO:0000256" key="4">
    <source>
        <dbReference type="ARBA" id="ARBA00022763"/>
    </source>
</evidence>
<dbReference type="PANTHER" id="PTHR11070:SF23">
    <property type="entry name" value="RECBCD ENZYME SUBUNIT RECB"/>
    <property type="match status" value="1"/>
</dbReference>
<keyword evidence="6 15" id="KW-0347">Helicase</keyword>
<keyword evidence="7 15" id="KW-0269">Exonuclease</keyword>
<sequence>MSFDPLTLPLDGVNLIEASAGTGKTWTIAALYARLVLEQKLAPDAILVVTYTRAATAELRGRIRARLAEIAHALADPDPTLSAHDDFCRDLVRGYPEAERPALALRLKAAVSGFDLAAVYTIHGFCQRALSEQALAAGLELGRAFIADETELLQAAVDAAWRRETDTADDDWAAFLVAADQSPDRWQQELRPHLSKPYLRIEAPSAPDTAATTAELARRRAALLARWDSEAPDLGRLLHAHPKLNKKQYSPPQIDQALQGWADWLRHGGIPDTAGLKLLAKLTPANLDKYTNKGGEPPRHPLLDGCAELLELASGLEAAYQDRLAARKAALLREVEAELARLKHEHSAMGFNDLLVELARALDSPAGPGLAEAIRLRYRAALIDEFQDTDPLQFRIFDRLFGPEAGDDRPLFLVGDPKQAIYMFRGADLNAYLTARRQATRQYTLAVNRRSRPPLVQAIEALFSRASSPFLLEELDYPSVAALDDKPPLTEDGEERPALSWQWLGDAALNKENAREQAVTVCADTIVALLERARAGRVKLGERPLNEGDIAVLADKHDRLLAVQRALAERGVASVRVSRQSVFDSEEAIELLQVLAAIAEPGDASARAALATLLMGGDAAQLDLLCHDENAWERQIGRFRRWYQLWLNRGPLTALTAWLHEAGVPTRLLQLRDGERRLTNLLHLFELIEVEHRARPGFTPLIAWFRAELTLSGSESDSEGNARLMRLESDAARVRLVTVHAAKGLEYPVVFCPFLWDSSQSRKTAAALCHEDGEAVLDFGSSRLAERRDAAEREILAEKLRLLYVALTRPKSACFLTWGEVNGIEDTALAWLLAGGEQRARDRKEKEDGSRRKAELTALVAASNGTMALEAPPPPGRLSRREVDATARPQLRHIRRRLSWRWKMASFSSLTAGRHDERPDHDIAVTLHEIPREPDRPFSVEEFPAGARAGVALHTLFERCDFAAGHAELVELAHEVLPANGFSPDWARAAAVLVERTLKAPLTPDGARLCDLTPRQRLVELEFTYCLAPLAWSRLADLLSSHGLPASFVTAARALDAEVGGGFLKGYIDLTCELDGRYYILDYKSNRLGFGAADYEPSRLEAVMASEHYYLQALLYCVALHRFLRWRRPGYEFERHFGGAIYLFLRGIDPAQPGRGVWSYRPDAALLEGLQTLFCGDGA</sequence>
<evidence type="ECO:0000313" key="19">
    <source>
        <dbReference type="EMBL" id="MFC4160242.1"/>
    </source>
</evidence>
<evidence type="ECO:0000259" key="17">
    <source>
        <dbReference type="PROSITE" id="PS51198"/>
    </source>
</evidence>
<feature type="active site" description="For nuclease activity" evidence="15">
    <location>
        <position position="1082"/>
    </location>
</feature>
<dbReference type="Gene3D" id="3.40.50.300">
    <property type="entry name" value="P-loop containing nucleotide triphosphate hydrolases"/>
    <property type="match status" value="2"/>
</dbReference>
<evidence type="ECO:0000256" key="3">
    <source>
        <dbReference type="ARBA" id="ARBA00022741"/>
    </source>
</evidence>
<dbReference type="InterPro" id="IPR014017">
    <property type="entry name" value="DNA_helicase_UvrD-like_C"/>
</dbReference>
<dbReference type="Pfam" id="PF00580">
    <property type="entry name" value="UvrD-helicase"/>
    <property type="match status" value="1"/>
</dbReference>
<dbReference type="InterPro" id="IPR011604">
    <property type="entry name" value="PDDEXK-like_dom_sf"/>
</dbReference>
<dbReference type="InterPro" id="IPR000212">
    <property type="entry name" value="DNA_helicase_UvrD/REP"/>
</dbReference>
<keyword evidence="8 15" id="KW-0067">ATP-binding</keyword>
<dbReference type="Proteomes" id="UP001595791">
    <property type="component" value="Unassembled WGS sequence"/>
</dbReference>
<comment type="function">
    <text evidence="15">A helicase/nuclease that prepares dsDNA breaks (DSB) for recombinational DNA repair. Binds to DSBs and unwinds DNA via a highly rapid and processive ATP-dependent bidirectional helicase activity. Unwinds dsDNA until it encounters a Chi (crossover hotspot instigator) sequence from the 3' direction. Cuts ssDNA a few nucleotides 3' to the Chi site. The properties and activities of the enzyme are changed at Chi. The Chi-altered holoenzyme produces a long 3'-ssDNA overhang and facilitates RecA-binding to the ssDNA for homologous DNA recombination and repair. Holoenzyme degrades any linearized DNA that is unable to undergo homologous recombination. In the holoenzyme this subunit contributes ATPase, 3'-5' helicase, exonuclease activity and loads RecA onto ssDNA.</text>
</comment>
<dbReference type="InterPro" id="IPR004586">
    <property type="entry name" value="RecB"/>
</dbReference>
<gene>
    <name evidence="15 19" type="primary">recB</name>
    <name evidence="19" type="ORF">ACFOW7_12920</name>
</gene>
<feature type="region of interest" description="DNA-binding and helicase activity, interacts with RecC" evidence="15">
    <location>
        <begin position="1"/>
        <end position="853"/>
    </location>
</feature>
<evidence type="ECO:0000256" key="16">
    <source>
        <dbReference type="PROSITE-ProRule" id="PRU00560"/>
    </source>
</evidence>
<comment type="caution">
    <text evidence="19">The sequence shown here is derived from an EMBL/GenBank/DDBJ whole genome shotgun (WGS) entry which is preliminary data.</text>
</comment>
<dbReference type="Pfam" id="PF13361">
    <property type="entry name" value="UvrD_C"/>
    <property type="match status" value="1"/>
</dbReference>
<comment type="domain">
    <text evidence="15">The N-terminal DNA-binding domain is a ssDNA-dependent ATPase and has ATP-dependent 3'-5' helicase function. This domain interacts with RecC.</text>
</comment>
<evidence type="ECO:0000256" key="13">
    <source>
        <dbReference type="ARBA" id="ARBA00034617"/>
    </source>
</evidence>
<feature type="region of interest" description="Nuclease activity, interacts with RecD and RecA" evidence="15">
    <location>
        <begin position="901"/>
        <end position="1179"/>
    </location>
</feature>
<evidence type="ECO:0000256" key="11">
    <source>
        <dbReference type="ARBA" id="ARBA00023204"/>
    </source>
</evidence>
<feature type="domain" description="UvrD-like helicase C-terminal" evidence="18">
    <location>
        <begin position="480"/>
        <end position="744"/>
    </location>
</feature>
<dbReference type="RefSeq" id="WP_378164866.1">
    <property type="nucleotide sequence ID" value="NZ_JBHSBU010000001.1"/>
</dbReference>
<dbReference type="Gene3D" id="3.90.320.10">
    <property type="match status" value="1"/>
</dbReference>